<dbReference type="GO" id="GO:0140098">
    <property type="term" value="F:catalytic activity, acting on RNA"/>
    <property type="evidence" value="ECO:0007669"/>
    <property type="project" value="UniProtKB-ARBA"/>
</dbReference>
<reference evidence="8 9" key="1">
    <citation type="submission" date="2018-03" db="EMBL/GenBank/DDBJ databases">
        <title>Genomic Encyclopedia of Archaeal and Bacterial Type Strains, Phase II (KMG-II): from individual species to whole genera.</title>
        <authorList>
            <person name="Goeker M."/>
        </authorList>
    </citation>
    <scope>NUCLEOTIDE SEQUENCE [LARGE SCALE GENOMIC DNA]</scope>
    <source>
        <strain evidence="8 9">DSM 13175</strain>
    </source>
</reference>
<dbReference type="OrthoDB" id="9807829at2"/>
<organism evidence="8 9">
    <name type="scientific">Alkalibacterium olivapovliticus</name>
    <dbReference type="NCBI Taxonomy" id="99907"/>
    <lineage>
        <taxon>Bacteria</taxon>
        <taxon>Bacillati</taxon>
        <taxon>Bacillota</taxon>
        <taxon>Bacilli</taxon>
        <taxon>Lactobacillales</taxon>
        <taxon>Carnobacteriaceae</taxon>
        <taxon>Alkalibacterium</taxon>
    </lineage>
</organism>
<comment type="caution">
    <text evidence="8">The sequence shown here is derived from an EMBL/GenBank/DDBJ whole genome shotgun (WGS) entry which is preliminary data.</text>
</comment>
<evidence type="ECO:0000256" key="3">
    <source>
        <dbReference type="ARBA" id="ARBA00023235"/>
    </source>
</evidence>
<dbReference type="RefSeq" id="WP_106190733.1">
    <property type="nucleotide sequence ID" value="NZ_PVTO01000002.1"/>
</dbReference>
<evidence type="ECO:0000313" key="8">
    <source>
        <dbReference type="EMBL" id="PRY83982.1"/>
    </source>
</evidence>
<protein>
    <recommendedName>
        <fullName evidence="6">Pseudouridine synthase</fullName>
        <ecNumber evidence="6">5.4.99.-</ecNumber>
    </recommendedName>
</protein>
<name>A0A2T0WBA6_9LACT</name>
<keyword evidence="9" id="KW-1185">Reference proteome</keyword>
<dbReference type="InterPro" id="IPR020103">
    <property type="entry name" value="PsdUridine_synth_cat_dom_sf"/>
</dbReference>
<keyword evidence="3 6" id="KW-0413">Isomerase</keyword>
<accession>A0A2T0WBA6</accession>
<dbReference type="GO" id="GO:0003723">
    <property type="term" value="F:RNA binding"/>
    <property type="evidence" value="ECO:0007669"/>
    <property type="project" value="UniProtKB-KW"/>
</dbReference>
<dbReference type="NCBIfam" id="TIGR00005">
    <property type="entry name" value="rluA_subfam"/>
    <property type="match status" value="1"/>
</dbReference>
<sequence length="299" mass="34870">MEIEWTVTKEENETLLLKSFLKQQHISKRILSKVKFQGGSLKVNDQAVRVREELNQGDRVSLVLPKEDGSQQLNSSHENLDIIYEDEHYIFINKISNVASVPSSLYPDHTVANRIKGYIERKDYFHQTIHTVSRLDKDTSGVMIFAKHTLAHSFMDQLFKEKKVYKEYIAFAEGTIESLHGLIDEPITRAEDSIIKREVHPDGKVSRTEYWVMDRFEKATKIKIQLHTGRTHQIRVHFAHIGHPLLGDSLYGNEKQELIKRQALHCHKIRFMHPFFKKEVTVHAPLPQDMEQLQLTLKK</sequence>
<dbReference type="Pfam" id="PF00849">
    <property type="entry name" value="PseudoU_synth_2"/>
    <property type="match status" value="1"/>
</dbReference>
<evidence type="ECO:0000256" key="1">
    <source>
        <dbReference type="ARBA" id="ARBA00000073"/>
    </source>
</evidence>
<dbReference type="SUPFAM" id="SSF55120">
    <property type="entry name" value="Pseudouridine synthase"/>
    <property type="match status" value="1"/>
</dbReference>
<dbReference type="PANTHER" id="PTHR21600">
    <property type="entry name" value="MITOCHONDRIAL RNA PSEUDOURIDINE SYNTHASE"/>
    <property type="match status" value="1"/>
</dbReference>
<comment type="similarity">
    <text evidence="2 6">Belongs to the pseudouridine synthase RluA family.</text>
</comment>
<keyword evidence="5" id="KW-0694">RNA-binding</keyword>
<dbReference type="Proteomes" id="UP000238205">
    <property type="component" value="Unassembled WGS sequence"/>
</dbReference>
<evidence type="ECO:0000259" key="7">
    <source>
        <dbReference type="Pfam" id="PF00849"/>
    </source>
</evidence>
<dbReference type="InterPro" id="IPR006145">
    <property type="entry name" value="PsdUridine_synth_RsuA/RluA"/>
</dbReference>
<dbReference type="Gene3D" id="3.30.2350.10">
    <property type="entry name" value="Pseudouridine synthase"/>
    <property type="match status" value="1"/>
</dbReference>
<dbReference type="InterPro" id="IPR050188">
    <property type="entry name" value="RluA_PseudoU_synthase"/>
</dbReference>
<evidence type="ECO:0000256" key="6">
    <source>
        <dbReference type="RuleBase" id="RU362028"/>
    </source>
</evidence>
<evidence type="ECO:0000256" key="2">
    <source>
        <dbReference type="ARBA" id="ARBA00010876"/>
    </source>
</evidence>
<dbReference type="PROSITE" id="PS50889">
    <property type="entry name" value="S4"/>
    <property type="match status" value="1"/>
</dbReference>
<dbReference type="PANTHER" id="PTHR21600:SF35">
    <property type="entry name" value="PSEUDOURIDINE SYNTHASE"/>
    <property type="match status" value="1"/>
</dbReference>
<feature type="active site" evidence="4">
    <location>
        <position position="136"/>
    </location>
</feature>
<dbReference type="FunFam" id="3.30.2350.10:FF:000005">
    <property type="entry name" value="Pseudouridine synthase"/>
    <property type="match status" value="1"/>
</dbReference>
<evidence type="ECO:0000313" key="9">
    <source>
        <dbReference type="Proteomes" id="UP000238205"/>
    </source>
</evidence>
<comment type="function">
    <text evidence="6">Responsible for synthesis of pseudouridine from uracil.</text>
</comment>
<evidence type="ECO:0000256" key="5">
    <source>
        <dbReference type="PROSITE-ProRule" id="PRU00182"/>
    </source>
</evidence>
<dbReference type="GO" id="GO:0009982">
    <property type="term" value="F:pseudouridine synthase activity"/>
    <property type="evidence" value="ECO:0007669"/>
    <property type="project" value="InterPro"/>
</dbReference>
<gene>
    <name evidence="8" type="ORF">CLV38_102169</name>
</gene>
<proteinExistence type="inferred from homology"/>
<feature type="domain" description="Pseudouridine synthase RsuA/RluA-like" evidence="7">
    <location>
        <begin position="88"/>
        <end position="240"/>
    </location>
</feature>
<dbReference type="AlphaFoldDB" id="A0A2T0WBA6"/>
<comment type="catalytic activity">
    <reaction evidence="1 6">
        <text>a uridine in RNA = a pseudouridine in RNA</text>
        <dbReference type="Rhea" id="RHEA:48348"/>
        <dbReference type="Rhea" id="RHEA-COMP:12068"/>
        <dbReference type="Rhea" id="RHEA-COMP:12069"/>
        <dbReference type="ChEBI" id="CHEBI:65314"/>
        <dbReference type="ChEBI" id="CHEBI:65315"/>
    </reaction>
</comment>
<dbReference type="GO" id="GO:0000455">
    <property type="term" value="P:enzyme-directed rRNA pseudouridine synthesis"/>
    <property type="evidence" value="ECO:0007669"/>
    <property type="project" value="TreeGrafter"/>
</dbReference>
<dbReference type="CDD" id="cd02869">
    <property type="entry name" value="PseudoU_synth_RluA_like"/>
    <property type="match status" value="1"/>
</dbReference>
<dbReference type="InterPro" id="IPR006225">
    <property type="entry name" value="PsdUridine_synth_RluC/D"/>
</dbReference>
<evidence type="ECO:0000256" key="4">
    <source>
        <dbReference type="PIRSR" id="PIRSR606225-1"/>
    </source>
</evidence>
<dbReference type="EC" id="5.4.99.-" evidence="6"/>
<dbReference type="EMBL" id="PVTO01000002">
    <property type="protein sequence ID" value="PRY83982.1"/>
    <property type="molecule type" value="Genomic_DNA"/>
</dbReference>